<gene>
    <name evidence="2" type="ORF">OPV22_016503</name>
</gene>
<sequence length="93" mass="11027">MGIVVETMRPSKSLLPRPRRPYPSSTAHLPLPRRDPRPPWDPRRRRHLCPAARSRMIRPQSYFCTVVNNVNRGLRLSFKKMLKVKTHIRYRNG</sequence>
<reference evidence="2 3" key="1">
    <citation type="submission" date="2022-12" db="EMBL/GenBank/DDBJ databases">
        <title>Chromosome-scale assembly of the Ensete ventricosum genome.</title>
        <authorList>
            <person name="Dussert Y."/>
            <person name="Stocks J."/>
            <person name="Wendawek A."/>
            <person name="Woldeyes F."/>
            <person name="Nichols R.A."/>
            <person name="Borrell J.S."/>
        </authorList>
    </citation>
    <scope>NUCLEOTIDE SEQUENCE [LARGE SCALE GENOMIC DNA]</scope>
    <source>
        <strain evidence="3">cv. Maze</strain>
        <tissue evidence="2">Seeds</tissue>
    </source>
</reference>
<feature type="compositionally biased region" description="Basic and acidic residues" evidence="1">
    <location>
        <begin position="32"/>
        <end position="42"/>
    </location>
</feature>
<dbReference type="Proteomes" id="UP001222027">
    <property type="component" value="Unassembled WGS sequence"/>
</dbReference>
<comment type="caution">
    <text evidence="2">The sequence shown here is derived from an EMBL/GenBank/DDBJ whole genome shotgun (WGS) entry which is preliminary data.</text>
</comment>
<accession>A0AAV8QV62</accession>
<protein>
    <submittedName>
        <fullName evidence="2">Uncharacterized protein</fullName>
    </submittedName>
</protein>
<name>A0AAV8QV62_ENSVE</name>
<evidence type="ECO:0000313" key="3">
    <source>
        <dbReference type="Proteomes" id="UP001222027"/>
    </source>
</evidence>
<evidence type="ECO:0000256" key="1">
    <source>
        <dbReference type="SAM" id="MobiDB-lite"/>
    </source>
</evidence>
<organism evidence="2 3">
    <name type="scientific">Ensete ventricosum</name>
    <name type="common">Abyssinian banana</name>
    <name type="synonym">Musa ensete</name>
    <dbReference type="NCBI Taxonomy" id="4639"/>
    <lineage>
        <taxon>Eukaryota</taxon>
        <taxon>Viridiplantae</taxon>
        <taxon>Streptophyta</taxon>
        <taxon>Embryophyta</taxon>
        <taxon>Tracheophyta</taxon>
        <taxon>Spermatophyta</taxon>
        <taxon>Magnoliopsida</taxon>
        <taxon>Liliopsida</taxon>
        <taxon>Zingiberales</taxon>
        <taxon>Musaceae</taxon>
        <taxon>Ensete</taxon>
    </lineage>
</organism>
<proteinExistence type="predicted"/>
<keyword evidence="3" id="KW-1185">Reference proteome</keyword>
<evidence type="ECO:0000313" key="2">
    <source>
        <dbReference type="EMBL" id="KAJ8484018.1"/>
    </source>
</evidence>
<feature type="region of interest" description="Disordered" evidence="1">
    <location>
        <begin position="1"/>
        <end position="44"/>
    </location>
</feature>
<dbReference type="AlphaFoldDB" id="A0AAV8QV62"/>
<dbReference type="EMBL" id="JAQQAF010000005">
    <property type="protein sequence ID" value="KAJ8484018.1"/>
    <property type="molecule type" value="Genomic_DNA"/>
</dbReference>